<dbReference type="Gene3D" id="1.10.10.10">
    <property type="entry name" value="Winged helix-like DNA-binding domain superfamily/Winged helix DNA-binding domain"/>
    <property type="match status" value="1"/>
</dbReference>
<comment type="caution">
    <text evidence="8">The sequence shown here is derived from an EMBL/GenBank/DDBJ whole genome shotgun (WGS) entry which is preliminary data.</text>
</comment>
<dbReference type="PANTHER" id="PTHR43133:SF8">
    <property type="entry name" value="RNA POLYMERASE SIGMA FACTOR HI_1459-RELATED"/>
    <property type="match status" value="1"/>
</dbReference>
<evidence type="ECO:0000313" key="9">
    <source>
        <dbReference type="Proteomes" id="UP000605099"/>
    </source>
</evidence>
<proteinExistence type="inferred from homology"/>
<protein>
    <submittedName>
        <fullName evidence="8">DNA-directed RNA polymerase sigma-70 factor</fullName>
    </submittedName>
</protein>
<dbReference type="SUPFAM" id="SSF88659">
    <property type="entry name" value="Sigma3 and sigma4 domains of RNA polymerase sigma factors"/>
    <property type="match status" value="1"/>
</dbReference>
<keyword evidence="4" id="KW-0238">DNA-binding</keyword>
<dbReference type="PANTHER" id="PTHR43133">
    <property type="entry name" value="RNA POLYMERASE ECF-TYPE SIGMA FACTO"/>
    <property type="match status" value="1"/>
</dbReference>
<dbReference type="Proteomes" id="UP000605099">
    <property type="component" value="Unassembled WGS sequence"/>
</dbReference>
<organism evidence="8 9">
    <name type="scientific">Novosphingobium indicum</name>
    <dbReference type="NCBI Taxonomy" id="462949"/>
    <lineage>
        <taxon>Bacteria</taxon>
        <taxon>Pseudomonadati</taxon>
        <taxon>Pseudomonadota</taxon>
        <taxon>Alphaproteobacteria</taxon>
        <taxon>Sphingomonadales</taxon>
        <taxon>Sphingomonadaceae</taxon>
        <taxon>Novosphingobium</taxon>
    </lineage>
</organism>
<dbReference type="InterPro" id="IPR007627">
    <property type="entry name" value="RNA_pol_sigma70_r2"/>
</dbReference>
<dbReference type="InterPro" id="IPR013324">
    <property type="entry name" value="RNA_pol_sigma_r3/r4-like"/>
</dbReference>
<feature type="domain" description="RNA polymerase sigma-70 region 2" evidence="6">
    <location>
        <begin position="4"/>
        <end position="65"/>
    </location>
</feature>
<keyword evidence="2" id="KW-0805">Transcription regulation</keyword>
<dbReference type="InterPro" id="IPR014284">
    <property type="entry name" value="RNA_pol_sigma-70_dom"/>
</dbReference>
<gene>
    <name evidence="8" type="ORF">GCM10011349_13040</name>
</gene>
<evidence type="ECO:0000259" key="7">
    <source>
        <dbReference type="Pfam" id="PF08281"/>
    </source>
</evidence>
<keyword evidence="9" id="KW-1185">Reference proteome</keyword>
<evidence type="ECO:0000256" key="4">
    <source>
        <dbReference type="ARBA" id="ARBA00023125"/>
    </source>
</evidence>
<keyword evidence="8" id="KW-0240">DNA-directed RNA polymerase</keyword>
<dbReference type="NCBIfam" id="TIGR02937">
    <property type="entry name" value="sigma70-ECF"/>
    <property type="match status" value="1"/>
</dbReference>
<dbReference type="Pfam" id="PF08281">
    <property type="entry name" value="Sigma70_r4_2"/>
    <property type="match status" value="1"/>
</dbReference>
<sequence>MESRRDLLKFLRRRLHSHDEAEEVLQRFILKALERSGDLRDVRTVRGWLGRVLATTIVDHQRAAATRRRREHGVDPVVLANMAETLIEPDEEIDDAVCQCLYKLLPTLKAEYAAVIWRVDLLGEPRDRVAVSLGITLNNVTVRLHRARQALKQRLEQMCHICVIHGFLDCQCSDAQRLRQLREAP</sequence>
<keyword evidence="5" id="KW-0804">Transcription</keyword>
<dbReference type="InterPro" id="IPR039425">
    <property type="entry name" value="RNA_pol_sigma-70-like"/>
</dbReference>
<evidence type="ECO:0000256" key="2">
    <source>
        <dbReference type="ARBA" id="ARBA00023015"/>
    </source>
</evidence>
<comment type="similarity">
    <text evidence="1">Belongs to the sigma-70 factor family. ECF subfamily.</text>
</comment>
<name>A0ABQ2JII7_9SPHN</name>
<keyword evidence="3" id="KW-0731">Sigma factor</keyword>
<feature type="domain" description="RNA polymerase sigma factor 70 region 4 type 2" evidence="7">
    <location>
        <begin position="99"/>
        <end position="151"/>
    </location>
</feature>
<dbReference type="GO" id="GO:0000428">
    <property type="term" value="C:DNA-directed RNA polymerase complex"/>
    <property type="evidence" value="ECO:0007669"/>
    <property type="project" value="UniProtKB-KW"/>
</dbReference>
<dbReference type="Pfam" id="PF04542">
    <property type="entry name" value="Sigma70_r2"/>
    <property type="match status" value="1"/>
</dbReference>
<dbReference type="Gene3D" id="1.10.1740.10">
    <property type="match status" value="1"/>
</dbReference>
<dbReference type="SUPFAM" id="SSF88946">
    <property type="entry name" value="Sigma2 domain of RNA polymerase sigma factors"/>
    <property type="match status" value="1"/>
</dbReference>
<dbReference type="InterPro" id="IPR013325">
    <property type="entry name" value="RNA_pol_sigma_r2"/>
</dbReference>
<evidence type="ECO:0000256" key="5">
    <source>
        <dbReference type="ARBA" id="ARBA00023163"/>
    </source>
</evidence>
<dbReference type="EMBL" id="BMLK01000005">
    <property type="protein sequence ID" value="GGN46191.1"/>
    <property type="molecule type" value="Genomic_DNA"/>
</dbReference>
<dbReference type="InterPro" id="IPR036388">
    <property type="entry name" value="WH-like_DNA-bd_sf"/>
</dbReference>
<reference evidence="9" key="1">
    <citation type="journal article" date="2019" name="Int. J. Syst. Evol. Microbiol.">
        <title>The Global Catalogue of Microorganisms (GCM) 10K type strain sequencing project: providing services to taxonomists for standard genome sequencing and annotation.</title>
        <authorList>
            <consortium name="The Broad Institute Genomics Platform"/>
            <consortium name="The Broad Institute Genome Sequencing Center for Infectious Disease"/>
            <person name="Wu L."/>
            <person name="Ma J."/>
        </authorList>
    </citation>
    <scope>NUCLEOTIDE SEQUENCE [LARGE SCALE GENOMIC DNA]</scope>
    <source>
        <strain evidence="9">CGMCC 1.6784</strain>
    </source>
</reference>
<evidence type="ECO:0000313" key="8">
    <source>
        <dbReference type="EMBL" id="GGN46191.1"/>
    </source>
</evidence>
<dbReference type="InterPro" id="IPR013249">
    <property type="entry name" value="RNA_pol_sigma70_r4_t2"/>
</dbReference>
<evidence type="ECO:0000259" key="6">
    <source>
        <dbReference type="Pfam" id="PF04542"/>
    </source>
</evidence>
<evidence type="ECO:0000256" key="1">
    <source>
        <dbReference type="ARBA" id="ARBA00010641"/>
    </source>
</evidence>
<accession>A0ABQ2JII7</accession>
<evidence type="ECO:0000256" key="3">
    <source>
        <dbReference type="ARBA" id="ARBA00023082"/>
    </source>
</evidence>